<keyword evidence="3 6" id="KW-0812">Transmembrane</keyword>
<dbReference type="Pfam" id="PF07298">
    <property type="entry name" value="NnrU"/>
    <property type="match status" value="1"/>
</dbReference>
<comment type="subcellular location">
    <subcellularLocation>
        <location evidence="1">Membrane</location>
        <topology evidence="1">Multi-pass membrane protein</topology>
    </subcellularLocation>
</comment>
<dbReference type="STRING" id="679901.Mzhil_1200"/>
<dbReference type="InterPro" id="IPR033580">
    <property type="entry name" value="Nurim-like"/>
</dbReference>
<dbReference type="GO" id="GO:0016020">
    <property type="term" value="C:membrane"/>
    <property type="evidence" value="ECO:0007669"/>
    <property type="project" value="UniProtKB-SubCell"/>
</dbReference>
<reference evidence="8 9" key="1">
    <citation type="submission" date="2010-07" db="EMBL/GenBank/DDBJ databases">
        <title>The complete genome of Methanosalsum zhilinae DSM 4017.</title>
        <authorList>
            <consortium name="US DOE Joint Genome Institute (JGI-PGF)"/>
            <person name="Lucas S."/>
            <person name="Copeland A."/>
            <person name="Lapidus A."/>
            <person name="Glavina del Rio T."/>
            <person name="Dalin E."/>
            <person name="Tice H."/>
            <person name="Bruce D."/>
            <person name="Goodwin L."/>
            <person name="Pitluck S."/>
            <person name="Kyrpides N."/>
            <person name="Mavromatis K."/>
            <person name="Ovchinnikova G."/>
            <person name="Daligault H."/>
            <person name="Detter J.C."/>
            <person name="Han C."/>
            <person name="Tapia R."/>
            <person name="Larimer F."/>
            <person name="Land M."/>
            <person name="Hauser L."/>
            <person name="Markowitz V."/>
            <person name="Cheng J.-F."/>
            <person name="Hugenholtz P."/>
            <person name="Woyke T."/>
            <person name="Wu D."/>
            <person name="Spring S."/>
            <person name="Schueler E."/>
            <person name="Brambilla E."/>
            <person name="Klenk H.-P."/>
            <person name="Eisen J.A."/>
        </authorList>
    </citation>
    <scope>NUCLEOTIDE SEQUENCE [LARGE SCALE GENOMIC DNA]</scope>
    <source>
        <strain evidence="9">DSM 4017 / NBRC 107636 / OCM 62 / WeN5</strain>
    </source>
</reference>
<dbReference type="EMBL" id="CP002101">
    <property type="protein sequence ID" value="AEH61054.1"/>
    <property type="molecule type" value="Genomic_DNA"/>
</dbReference>
<sequence length="204" mass="23329" precursor="true">MVISTVIIVLCLVAFAAIHSFMASLKFKRAIIKALGPRAEKLYLPVYSLIAVLMILPVVYLLYRYPGQVLYVVPYPWFWLMVTGQAIAAVIAPRAFMDAPQRFRILSQLSVSGTPEAGELKIRGIYRWVRDPFLLSGLVILWLTPFMTVNLLVLYIFASIYLYIGSLHWESRLVSQFGDKYIQYQKEVRRIIPGRGYKGDVSNF</sequence>
<evidence type="ECO:0000256" key="5">
    <source>
        <dbReference type="ARBA" id="ARBA00023136"/>
    </source>
</evidence>
<feature type="transmembrane region" description="Helical" evidence="6">
    <location>
        <begin position="133"/>
        <end position="164"/>
    </location>
</feature>
<accession>F7XMN9</accession>
<dbReference type="OrthoDB" id="134995at2157"/>
<name>F7XMN9_METZD</name>
<dbReference type="InterPro" id="IPR009915">
    <property type="entry name" value="NnrU_dom"/>
</dbReference>
<dbReference type="HOGENOM" id="CLU_084189_2_0_2"/>
<gene>
    <name evidence="8" type="ordered locus">Mzhil_1200</name>
</gene>
<proteinExistence type="inferred from homology"/>
<evidence type="ECO:0000313" key="9">
    <source>
        <dbReference type="Proteomes" id="UP000006622"/>
    </source>
</evidence>
<evidence type="ECO:0000256" key="1">
    <source>
        <dbReference type="ARBA" id="ARBA00004141"/>
    </source>
</evidence>
<dbReference type="AlphaFoldDB" id="F7XMN9"/>
<protein>
    <recommendedName>
        <fullName evidence="7">NnrU domain-containing protein</fullName>
    </recommendedName>
</protein>
<evidence type="ECO:0000259" key="7">
    <source>
        <dbReference type="Pfam" id="PF07298"/>
    </source>
</evidence>
<evidence type="ECO:0000256" key="6">
    <source>
        <dbReference type="SAM" id="Phobius"/>
    </source>
</evidence>
<evidence type="ECO:0000256" key="4">
    <source>
        <dbReference type="ARBA" id="ARBA00022989"/>
    </source>
</evidence>
<feature type="transmembrane region" description="Helical" evidence="6">
    <location>
        <begin position="77"/>
        <end position="96"/>
    </location>
</feature>
<feature type="domain" description="NnrU" evidence="7">
    <location>
        <begin position="8"/>
        <end position="142"/>
    </location>
</feature>
<evidence type="ECO:0000256" key="3">
    <source>
        <dbReference type="ARBA" id="ARBA00022692"/>
    </source>
</evidence>
<keyword evidence="5 6" id="KW-0472">Membrane</keyword>
<organism evidence="8 9">
    <name type="scientific">Methanosalsum zhilinae (strain DSM 4017 / NBRC 107636 / OCM 62 / WeN5)</name>
    <name type="common">Methanohalophilus zhilinae</name>
    <dbReference type="NCBI Taxonomy" id="679901"/>
    <lineage>
        <taxon>Archaea</taxon>
        <taxon>Methanobacteriati</taxon>
        <taxon>Methanobacteriota</taxon>
        <taxon>Stenosarchaea group</taxon>
        <taxon>Methanomicrobia</taxon>
        <taxon>Methanosarcinales</taxon>
        <taxon>Methanosarcinaceae</taxon>
        <taxon>Methanosalsum</taxon>
    </lineage>
</organism>
<dbReference type="PANTHER" id="PTHR31040:SF1">
    <property type="entry name" value="NURIM"/>
    <property type="match status" value="1"/>
</dbReference>
<dbReference type="RefSeq" id="WP_013898491.1">
    <property type="nucleotide sequence ID" value="NC_015676.1"/>
</dbReference>
<keyword evidence="4 6" id="KW-1133">Transmembrane helix</keyword>
<feature type="transmembrane region" description="Helical" evidence="6">
    <location>
        <begin position="46"/>
        <end position="65"/>
    </location>
</feature>
<feature type="transmembrane region" description="Helical" evidence="6">
    <location>
        <begin position="6"/>
        <end position="25"/>
    </location>
</feature>
<dbReference type="GeneID" id="10822834"/>
<dbReference type="PANTHER" id="PTHR31040">
    <property type="entry name" value="NURIM"/>
    <property type="match status" value="1"/>
</dbReference>
<dbReference type="KEGG" id="mzh:Mzhil_1200"/>
<comment type="similarity">
    <text evidence="2">Belongs to the nurim family.</text>
</comment>
<dbReference type="Proteomes" id="UP000006622">
    <property type="component" value="Chromosome"/>
</dbReference>
<keyword evidence="9" id="KW-1185">Reference proteome</keyword>
<evidence type="ECO:0000313" key="8">
    <source>
        <dbReference type="EMBL" id="AEH61054.1"/>
    </source>
</evidence>
<evidence type="ECO:0000256" key="2">
    <source>
        <dbReference type="ARBA" id="ARBA00010631"/>
    </source>
</evidence>
<dbReference type="Gene3D" id="1.20.120.1630">
    <property type="match status" value="1"/>
</dbReference>